<evidence type="ECO:0000256" key="1">
    <source>
        <dbReference type="ARBA" id="ARBA00001946"/>
    </source>
</evidence>
<dbReference type="Proteomes" id="UP000033774">
    <property type="component" value="Unassembled WGS sequence"/>
</dbReference>
<keyword evidence="9" id="KW-0443">Lipid metabolism</keyword>
<dbReference type="RefSeq" id="WP_045776577.1">
    <property type="nucleotide sequence ID" value="NZ_LAJY01000424.1"/>
</dbReference>
<dbReference type="EMBL" id="LAJY01000424">
    <property type="protein sequence ID" value="KJV08873.1"/>
    <property type="molecule type" value="Genomic_DNA"/>
</dbReference>
<keyword evidence="11" id="KW-1208">Phospholipid metabolism</keyword>
<gene>
    <name evidence="13" type="ORF">VZ95_14985</name>
</gene>
<evidence type="ECO:0000256" key="2">
    <source>
        <dbReference type="ARBA" id="ARBA00022516"/>
    </source>
</evidence>
<dbReference type="SMART" id="SM00046">
    <property type="entry name" value="DAGKc"/>
    <property type="match status" value="1"/>
</dbReference>
<dbReference type="GO" id="GO:0016301">
    <property type="term" value="F:kinase activity"/>
    <property type="evidence" value="ECO:0007669"/>
    <property type="project" value="UniProtKB-KW"/>
</dbReference>
<protein>
    <recommendedName>
        <fullName evidence="12">DAGKc domain-containing protein</fullName>
    </recommendedName>
</protein>
<dbReference type="AlphaFoldDB" id="A0A0F3IQP3"/>
<dbReference type="Gene3D" id="2.60.200.40">
    <property type="match status" value="1"/>
</dbReference>
<feature type="domain" description="DAGKc" evidence="12">
    <location>
        <begin position="5"/>
        <end position="132"/>
    </location>
</feature>
<evidence type="ECO:0000256" key="10">
    <source>
        <dbReference type="ARBA" id="ARBA00023209"/>
    </source>
</evidence>
<keyword evidence="4" id="KW-0479">Metal-binding</keyword>
<evidence type="ECO:0000259" key="12">
    <source>
        <dbReference type="PROSITE" id="PS50146"/>
    </source>
</evidence>
<dbReference type="InterPro" id="IPR045540">
    <property type="entry name" value="YegS/DAGK_C"/>
</dbReference>
<dbReference type="GO" id="GO:0008654">
    <property type="term" value="P:phospholipid biosynthetic process"/>
    <property type="evidence" value="ECO:0007669"/>
    <property type="project" value="UniProtKB-KW"/>
</dbReference>
<accession>A0A0F3IQP3</accession>
<evidence type="ECO:0000256" key="5">
    <source>
        <dbReference type="ARBA" id="ARBA00022741"/>
    </source>
</evidence>
<evidence type="ECO:0000256" key="3">
    <source>
        <dbReference type="ARBA" id="ARBA00022679"/>
    </source>
</evidence>
<dbReference type="PROSITE" id="PS50146">
    <property type="entry name" value="DAGK"/>
    <property type="match status" value="1"/>
</dbReference>
<name>A0A0F3IQP3_9PROT</name>
<dbReference type="InterPro" id="IPR017438">
    <property type="entry name" value="ATP-NAD_kinase_N"/>
</dbReference>
<evidence type="ECO:0000256" key="9">
    <source>
        <dbReference type="ARBA" id="ARBA00023098"/>
    </source>
</evidence>
<dbReference type="InterPro" id="IPR001206">
    <property type="entry name" value="Diacylglycerol_kinase_cat_dom"/>
</dbReference>
<keyword evidence="7" id="KW-0067">ATP-binding</keyword>
<evidence type="ECO:0000313" key="14">
    <source>
        <dbReference type="Proteomes" id="UP000033774"/>
    </source>
</evidence>
<keyword evidence="14" id="KW-1185">Reference proteome</keyword>
<evidence type="ECO:0000256" key="8">
    <source>
        <dbReference type="ARBA" id="ARBA00022842"/>
    </source>
</evidence>
<dbReference type="Gene3D" id="3.40.50.10330">
    <property type="entry name" value="Probable inorganic polyphosphate/atp-NAD kinase, domain 1"/>
    <property type="match status" value="1"/>
</dbReference>
<dbReference type="PATRIC" id="fig|552518.3.peg.2815"/>
<dbReference type="Pfam" id="PF00781">
    <property type="entry name" value="DAGK_cat"/>
    <property type="match status" value="1"/>
</dbReference>
<dbReference type="GO" id="GO:0046872">
    <property type="term" value="F:metal ion binding"/>
    <property type="evidence" value="ECO:0007669"/>
    <property type="project" value="UniProtKB-KW"/>
</dbReference>
<sequence>MTGSTTPRRALLVANPGSRRGSAALRPVESVFAERGIDLIPIDTAERETLTDRLCDQTHGADLIVAVGGDGTANSVAAATFRTGLPLGLIPAGTANDLARTLGLPLDPAEAARVIAAGQLKAIDLGEVNGAFFFNVASLGLSVKLADKLSSTSKKRWGRLGYLWALLRALAEARPFHAAITGEDGHTILVKTLQIAVGNGRHYGGGMVVEQGADINDGQLDLYSLEFKAVWKLLAIAASFPTGHHGLSPEVRTLRGRRFEIATRRAKPINMDGELLGATPAIFTVHPAAIRMIVP</sequence>
<dbReference type="PANTHER" id="PTHR12358:SF106">
    <property type="entry name" value="LIPID KINASE YEGS"/>
    <property type="match status" value="1"/>
</dbReference>
<comment type="caution">
    <text evidence="13">The sequence shown here is derived from an EMBL/GenBank/DDBJ whole genome shotgun (WGS) entry which is preliminary data.</text>
</comment>
<evidence type="ECO:0000256" key="11">
    <source>
        <dbReference type="ARBA" id="ARBA00023264"/>
    </source>
</evidence>
<dbReference type="Pfam" id="PF19279">
    <property type="entry name" value="YegS_C"/>
    <property type="match status" value="1"/>
</dbReference>
<dbReference type="PANTHER" id="PTHR12358">
    <property type="entry name" value="SPHINGOSINE KINASE"/>
    <property type="match status" value="1"/>
</dbReference>
<evidence type="ECO:0000313" key="13">
    <source>
        <dbReference type="EMBL" id="KJV08873.1"/>
    </source>
</evidence>
<keyword evidence="10" id="KW-0594">Phospholipid biosynthesis</keyword>
<organism evidence="13 14">
    <name type="scientific">Elstera litoralis</name>
    <dbReference type="NCBI Taxonomy" id="552518"/>
    <lineage>
        <taxon>Bacteria</taxon>
        <taxon>Pseudomonadati</taxon>
        <taxon>Pseudomonadota</taxon>
        <taxon>Alphaproteobacteria</taxon>
        <taxon>Rhodospirillales</taxon>
        <taxon>Rhodospirillaceae</taxon>
        <taxon>Elstera</taxon>
    </lineage>
</organism>
<dbReference type="GO" id="GO:0005524">
    <property type="term" value="F:ATP binding"/>
    <property type="evidence" value="ECO:0007669"/>
    <property type="project" value="UniProtKB-KW"/>
</dbReference>
<evidence type="ECO:0000256" key="6">
    <source>
        <dbReference type="ARBA" id="ARBA00022777"/>
    </source>
</evidence>
<reference evidence="13 14" key="1">
    <citation type="submission" date="2015-03" db="EMBL/GenBank/DDBJ databases">
        <title>Draft genome sequence of Elstera litoralis.</title>
        <authorList>
            <person name="Rahalkar M.C."/>
            <person name="Dhakephalkar P.K."/>
            <person name="Pore S.D."/>
            <person name="Arora P."/>
            <person name="Kapse N.G."/>
            <person name="Pandit P.S."/>
        </authorList>
    </citation>
    <scope>NUCLEOTIDE SEQUENCE [LARGE SCALE GENOMIC DNA]</scope>
    <source>
        <strain evidence="13 14">Dia-1</strain>
    </source>
</reference>
<dbReference type="InterPro" id="IPR050187">
    <property type="entry name" value="Lipid_Phosphate_FormReg"/>
</dbReference>
<dbReference type="NCBIfam" id="TIGR00147">
    <property type="entry name" value="YegS/Rv2252/BmrU family lipid kinase"/>
    <property type="match status" value="1"/>
</dbReference>
<evidence type="ECO:0000256" key="4">
    <source>
        <dbReference type="ARBA" id="ARBA00022723"/>
    </source>
</evidence>
<dbReference type="NCBIfam" id="NF009604">
    <property type="entry name" value="PRK13057.1"/>
    <property type="match status" value="1"/>
</dbReference>
<proteinExistence type="predicted"/>
<dbReference type="SUPFAM" id="SSF111331">
    <property type="entry name" value="NAD kinase/diacylglycerol kinase-like"/>
    <property type="match status" value="1"/>
</dbReference>
<keyword evidence="2" id="KW-0444">Lipid biosynthesis</keyword>
<keyword evidence="8" id="KW-0460">Magnesium</keyword>
<dbReference type="InterPro" id="IPR005218">
    <property type="entry name" value="Diacylglycerol/lipid_kinase"/>
</dbReference>
<evidence type="ECO:0000256" key="7">
    <source>
        <dbReference type="ARBA" id="ARBA00022840"/>
    </source>
</evidence>
<comment type="cofactor">
    <cofactor evidence="1">
        <name>Mg(2+)</name>
        <dbReference type="ChEBI" id="CHEBI:18420"/>
    </cofactor>
</comment>
<dbReference type="GO" id="GO:0005886">
    <property type="term" value="C:plasma membrane"/>
    <property type="evidence" value="ECO:0007669"/>
    <property type="project" value="TreeGrafter"/>
</dbReference>
<keyword evidence="3" id="KW-0808">Transferase</keyword>
<dbReference type="OrthoDB" id="142078at2"/>
<keyword evidence="5" id="KW-0547">Nucleotide-binding</keyword>
<dbReference type="InterPro" id="IPR016064">
    <property type="entry name" value="NAD/diacylglycerol_kinase_sf"/>
</dbReference>
<keyword evidence="6" id="KW-0418">Kinase</keyword>